<dbReference type="FunFam" id="1.25.10.10:FF:000004">
    <property type="entry name" value="Pumilio homolog 1 isoform 2"/>
    <property type="match status" value="1"/>
</dbReference>
<dbReference type="EMBL" id="CAEKDK010000001">
    <property type="protein sequence ID" value="CAB4262151.1"/>
    <property type="molecule type" value="Genomic_DNA"/>
</dbReference>
<evidence type="ECO:0000256" key="3">
    <source>
        <dbReference type="ARBA" id="ARBA00022737"/>
    </source>
</evidence>
<evidence type="ECO:0000256" key="1">
    <source>
        <dbReference type="ARBA" id="ARBA00004496"/>
    </source>
</evidence>
<feature type="repeat" description="Pumilio" evidence="7">
    <location>
        <begin position="639"/>
        <end position="674"/>
    </location>
</feature>
<accession>A0A6J5TE67</accession>
<comment type="function">
    <text evidence="6">Sequence-specific RNA-binding protein that regulates translation and mRNA stability by binding the 3'-UTR of target mRNAs. Binds the APUM-binding elements (APBEs) in the 3'-UTR mRNA sequence of CLV1, PNH, WUS and FAS2.</text>
</comment>
<feature type="repeat" description="Pumilio" evidence="7">
    <location>
        <begin position="783"/>
        <end position="819"/>
    </location>
</feature>
<feature type="compositionally biased region" description="Polar residues" evidence="8">
    <location>
        <begin position="545"/>
        <end position="556"/>
    </location>
</feature>
<dbReference type="SUPFAM" id="SSF48371">
    <property type="entry name" value="ARM repeat"/>
    <property type="match status" value="1"/>
</dbReference>
<name>A0A6J5TE67_PRUAR</name>
<comment type="subcellular location">
    <subcellularLocation>
        <location evidence="1">Cytoplasm</location>
    </subcellularLocation>
</comment>
<feature type="region of interest" description="Disordered" evidence="8">
    <location>
        <begin position="147"/>
        <end position="187"/>
    </location>
</feature>
<feature type="repeat" description="Pumilio" evidence="7">
    <location>
        <begin position="856"/>
        <end position="891"/>
    </location>
</feature>
<dbReference type="InterPro" id="IPR033712">
    <property type="entry name" value="Pumilio_RNA-bd"/>
</dbReference>
<organism evidence="10 11">
    <name type="scientific">Prunus armeniaca</name>
    <name type="common">Apricot</name>
    <name type="synonym">Armeniaca vulgaris</name>
    <dbReference type="NCBI Taxonomy" id="36596"/>
    <lineage>
        <taxon>Eukaryota</taxon>
        <taxon>Viridiplantae</taxon>
        <taxon>Streptophyta</taxon>
        <taxon>Embryophyta</taxon>
        <taxon>Tracheophyta</taxon>
        <taxon>Spermatophyta</taxon>
        <taxon>Magnoliopsida</taxon>
        <taxon>eudicotyledons</taxon>
        <taxon>Gunneridae</taxon>
        <taxon>Pentapetalae</taxon>
        <taxon>rosids</taxon>
        <taxon>fabids</taxon>
        <taxon>Rosales</taxon>
        <taxon>Rosaceae</taxon>
        <taxon>Amygdaloideae</taxon>
        <taxon>Amygdaleae</taxon>
        <taxon>Prunus</taxon>
    </lineage>
</organism>
<feature type="repeat" description="Pumilio" evidence="7">
    <location>
        <begin position="820"/>
        <end position="855"/>
    </location>
</feature>
<reference evidence="10 11" key="1">
    <citation type="submission" date="2020-05" db="EMBL/GenBank/DDBJ databases">
        <authorList>
            <person name="Campoy J."/>
            <person name="Schneeberger K."/>
            <person name="Spophaly S."/>
        </authorList>
    </citation>
    <scope>NUCLEOTIDE SEQUENCE [LARGE SCALE GENOMIC DNA]</scope>
    <source>
        <strain evidence="10">PruArmRojPasFocal</strain>
    </source>
</reference>
<feature type="repeat" description="Pumilio" evidence="7">
    <location>
        <begin position="711"/>
        <end position="746"/>
    </location>
</feature>
<dbReference type="PROSITE" id="PS50303">
    <property type="entry name" value="PUM_HD"/>
    <property type="match status" value="1"/>
</dbReference>
<dbReference type="InterPro" id="IPR001313">
    <property type="entry name" value="Pumilio_RNA-bd_rpt"/>
</dbReference>
<dbReference type="Proteomes" id="UP000507222">
    <property type="component" value="Unassembled WGS sequence"/>
</dbReference>
<feature type="repeat" description="Pumilio" evidence="7">
    <location>
        <begin position="675"/>
        <end position="710"/>
    </location>
</feature>
<evidence type="ECO:0000313" key="10">
    <source>
        <dbReference type="EMBL" id="CAB4262151.1"/>
    </source>
</evidence>
<dbReference type="GO" id="GO:0005737">
    <property type="term" value="C:cytoplasm"/>
    <property type="evidence" value="ECO:0007669"/>
    <property type="project" value="UniProtKB-SubCell"/>
</dbReference>
<dbReference type="AlphaFoldDB" id="A0A6J5TE67"/>
<feature type="domain" description="PUM-HD" evidence="9">
    <location>
        <begin position="619"/>
        <end position="959"/>
    </location>
</feature>
<evidence type="ECO:0000256" key="8">
    <source>
        <dbReference type="SAM" id="MobiDB-lite"/>
    </source>
</evidence>
<dbReference type="PROSITE" id="PS50302">
    <property type="entry name" value="PUM"/>
    <property type="match status" value="8"/>
</dbReference>
<sequence>MATESPIRMSETSGKWASHKKAAKIAPSSANMAAEELKLLLRGHRLHSSENDASPNRSGSAPPTMEGSFLSIDNLLSQQHSSTTGSLASLSSVIERCESEEQLLADPAYLAYYCANVNLNPRLPPPLISWENRRLVRHIGSFSQNWGPVDDSGNAPLHVSQGSLPTHKEESEDDQSPKQVSSDWVDQTSQIWSEKDAASLVGQHKNVGDLIQEDFGGSPQPVYNHSRTLGNEIPEEFIDQRPVSSSLHDPPINVTAAIRTNMVATSADNTVLSLNDDSSPAPIASSSSLDFTRTTGINDAGVAVIESEMKALNISNILENKKNQEQWQRSYQNHFPQHQIHQQQNSLSQLQSGKSQIASQGAYVGMDQYLQSTTKFAADVQPLLQTSGFTPPLYATAAAYMSSANPYYSNLQAPGVFPPQYVGGYALNPTGFPPYIGGYHPPGAVPVVVDGTVGPSFNAHTSGVATGGSISPGADMQHLSKFYGQLGFPLQTSFSDPMYMQYHQQPFVESYGVSSQFDSLASRGGLDSKKVSNHATYLDDHKIQQQRNGSLGNLNPQRGGPVSPNYFGSAPNVGILMQYPTSPLSGPVLPVSPISSGRNTGLYSGWPGQRGFDSFDDPKIYNFLEELKSGKGRKFELSDITGHIVEFSADQHGSRFIQQKLENCSAEEKASVFKEVLPHASKLMTDVFGNYVIQKFFEYGSSQQRKELAKQLSGQILPLSLQMYGCRVIQKALEVIEIEQKVQLVHELDGHVMRCVRDQNGNHVIQKCIESIPTEKIGFIISAFHGQVATLSMHPYGCRVIQRVLEHCTDELQCQFIVDEILESVCALAQDQYGNYVTQHVLERGKPHERSQIISKLSGHIVQLSQHKFASNVVEKCLEYGGAAERERLVREIVGHNEGNENLLVMMKDQFANYVIQKALEICTDSQRVILINRIRAHTHALKKYTYGKHIVSRFEQLFGEGSMHVEHYINLESSLTRKIHAA</sequence>
<proteinExistence type="predicted"/>
<feature type="region of interest" description="Disordered" evidence="8">
    <location>
        <begin position="538"/>
        <end position="565"/>
    </location>
</feature>
<dbReference type="GO" id="GO:0003729">
    <property type="term" value="F:mRNA binding"/>
    <property type="evidence" value="ECO:0007669"/>
    <property type="project" value="TreeGrafter"/>
</dbReference>
<keyword evidence="3" id="KW-0677">Repeat</keyword>
<evidence type="ECO:0000256" key="7">
    <source>
        <dbReference type="PROSITE-ProRule" id="PRU00317"/>
    </source>
</evidence>
<dbReference type="SMART" id="SM00025">
    <property type="entry name" value="Pumilio"/>
    <property type="match status" value="8"/>
</dbReference>
<dbReference type="CDD" id="cd07920">
    <property type="entry name" value="Pumilio"/>
    <property type="match status" value="1"/>
</dbReference>
<evidence type="ECO:0000313" key="11">
    <source>
        <dbReference type="Proteomes" id="UP000507222"/>
    </source>
</evidence>
<feature type="compositionally biased region" description="Polar residues" evidence="8">
    <location>
        <begin position="177"/>
        <end position="187"/>
    </location>
</feature>
<dbReference type="PANTHER" id="PTHR12537:SF119">
    <property type="entry name" value="PUMILIO HOMOLOG 6, CHLOROPLASTIC"/>
    <property type="match status" value="1"/>
</dbReference>
<dbReference type="InterPro" id="IPR011989">
    <property type="entry name" value="ARM-like"/>
</dbReference>
<evidence type="ECO:0000259" key="9">
    <source>
        <dbReference type="PROSITE" id="PS50303"/>
    </source>
</evidence>
<protein>
    <recommendedName>
        <fullName evidence="9">PUM-HD domain-containing protein</fullName>
    </recommendedName>
</protein>
<gene>
    <name evidence="10" type="ORF">CURHAP_LOCUS1256</name>
</gene>
<evidence type="ECO:0000256" key="6">
    <source>
        <dbReference type="ARBA" id="ARBA00055193"/>
    </source>
</evidence>
<dbReference type="InterPro" id="IPR016024">
    <property type="entry name" value="ARM-type_fold"/>
</dbReference>
<feature type="repeat" description="Pumilio" evidence="7">
    <location>
        <begin position="892"/>
        <end position="933"/>
    </location>
</feature>
<evidence type="ECO:0000256" key="5">
    <source>
        <dbReference type="ARBA" id="ARBA00022884"/>
    </source>
</evidence>
<feature type="region of interest" description="Disordered" evidence="8">
    <location>
        <begin position="47"/>
        <end position="68"/>
    </location>
</feature>
<keyword evidence="2" id="KW-0963">Cytoplasm</keyword>
<dbReference type="PANTHER" id="PTHR12537">
    <property type="entry name" value="RNA BINDING PROTEIN PUMILIO-RELATED"/>
    <property type="match status" value="1"/>
</dbReference>
<feature type="region of interest" description="Disordered" evidence="8">
    <location>
        <begin position="1"/>
        <end position="21"/>
    </location>
</feature>
<evidence type="ECO:0000256" key="4">
    <source>
        <dbReference type="ARBA" id="ARBA00022845"/>
    </source>
</evidence>
<dbReference type="GO" id="GO:0006417">
    <property type="term" value="P:regulation of translation"/>
    <property type="evidence" value="ECO:0007669"/>
    <property type="project" value="UniProtKB-KW"/>
</dbReference>
<keyword evidence="4" id="KW-0810">Translation regulation</keyword>
<evidence type="ECO:0000256" key="2">
    <source>
        <dbReference type="ARBA" id="ARBA00022490"/>
    </source>
</evidence>
<keyword evidence="5" id="KW-0694">RNA-binding</keyword>
<feature type="compositionally biased region" description="Polar residues" evidence="8">
    <location>
        <begin position="51"/>
        <end position="61"/>
    </location>
</feature>
<feature type="repeat" description="Pumilio" evidence="7">
    <location>
        <begin position="747"/>
        <end position="782"/>
    </location>
</feature>
<dbReference type="Gene3D" id="1.25.10.10">
    <property type="entry name" value="Leucine-rich Repeat Variant"/>
    <property type="match status" value="1"/>
</dbReference>
<dbReference type="InterPro" id="IPR033133">
    <property type="entry name" value="PUM-HD"/>
</dbReference>
<dbReference type="Pfam" id="PF00806">
    <property type="entry name" value="PUF"/>
    <property type="match status" value="8"/>
</dbReference>